<proteinExistence type="predicted"/>
<feature type="compositionally biased region" description="Low complexity" evidence="1">
    <location>
        <begin position="21"/>
        <end position="66"/>
    </location>
</feature>
<dbReference type="AlphaFoldDB" id="A0A915NUR6"/>
<evidence type="ECO:0000256" key="1">
    <source>
        <dbReference type="SAM" id="MobiDB-lite"/>
    </source>
</evidence>
<evidence type="ECO:0000313" key="3">
    <source>
        <dbReference type="WBParaSite" id="scf7180000421859.g7815"/>
    </source>
</evidence>
<name>A0A915NUR6_9BILA</name>
<evidence type="ECO:0000313" key="2">
    <source>
        <dbReference type="Proteomes" id="UP000887560"/>
    </source>
</evidence>
<dbReference type="Proteomes" id="UP000887560">
    <property type="component" value="Unplaced"/>
</dbReference>
<organism evidence="2 3">
    <name type="scientific">Meloidogyne floridensis</name>
    <dbReference type="NCBI Taxonomy" id="298350"/>
    <lineage>
        <taxon>Eukaryota</taxon>
        <taxon>Metazoa</taxon>
        <taxon>Ecdysozoa</taxon>
        <taxon>Nematoda</taxon>
        <taxon>Chromadorea</taxon>
        <taxon>Rhabditida</taxon>
        <taxon>Tylenchina</taxon>
        <taxon>Tylenchomorpha</taxon>
        <taxon>Tylenchoidea</taxon>
        <taxon>Meloidogynidae</taxon>
        <taxon>Meloidogyninae</taxon>
        <taxon>Meloidogyne</taxon>
    </lineage>
</organism>
<sequence length="118" mass="12672">MEKQQPILDLSSTVDFPPLSPTKKAPIPPKSSKSFSEKTPLPASKSSASSSTVNSPPNCPPSSSSKNVDELVKSTSNMSISSGSPHKRIVNEMEVDGQIVYENVLRQGKGSEKKDEEK</sequence>
<reference evidence="3" key="1">
    <citation type="submission" date="2022-11" db="UniProtKB">
        <authorList>
            <consortium name="WormBaseParasite"/>
        </authorList>
    </citation>
    <scope>IDENTIFICATION</scope>
</reference>
<protein>
    <submittedName>
        <fullName evidence="3">Uncharacterized protein</fullName>
    </submittedName>
</protein>
<accession>A0A915NUR6</accession>
<keyword evidence="2" id="KW-1185">Reference proteome</keyword>
<dbReference type="WBParaSite" id="scf7180000421859.g7815">
    <property type="protein sequence ID" value="scf7180000421859.g7815"/>
    <property type="gene ID" value="scf7180000421859.g7815"/>
</dbReference>
<feature type="compositionally biased region" description="Polar residues" evidence="1">
    <location>
        <begin position="73"/>
        <end position="84"/>
    </location>
</feature>
<feature type="region of interest" description="Disordered" evidence="1">
    <location>
        <begin position="1"/>
        <end position="90"/>
    </location>
</feature>